<dbReference type="Proteomes" id="UP001500902">
    <property type="component" value="Unassembled WGS sequence"/>
</dbReference>
<name>A0ABP7B475_9ACTN</name>
<protein>
    <recommendedName>
        <fullName evidence="4">Secreted protein</fullName>
    </recommendedName>
</protein>
<proteinExistence type="predicted"/>
<dbReference type="EMBL" id="BAAAZP010000009">
    <property type="protein sequence ID" value="GAA3647394.1"/>
    <property type="molecule type" value="Genomic_DNA"/>
</dbReference>
<evidence type="ECO:0000313" key="2">
    <source>
        <dbReference type="EMBL" id="GAA3647394.1"/>
    </source>
</evidence>
<accession>A0ABP7B475</accession>
<gene>
    <name evidence="2" type="ORF">GCM10022224_007800</name>
</gene>
<reference evidence="3" key="1">
    <citation type="journal article" date="2019" name="Int. J. Syst. Evol. Microbiol.">
        <title>The Global Catalogue of Microorganisms (GCM) 10K type strain sequencing project: providing services to taxonomists for standard genome sequencing and annotation.</title>
        <authorList>
            <consortium name="The Broad Institute Genomics Platform"/>
            <consortium name="The Broad Institute Genome Sequencing Center for Infectious Disease"/>
            <person name="Wu L."/>
            <person name="Ma J."/>
        </authorList>
    </citation>
    <scope>NUCLEOTIDE SEQUENCE [LARGE SCALE GENOMIC DNA]</scope>
    <source>
        <strain evidence="3">JCM 16904</strain>
    </source>
</reference>
<keyword evidence="3" id="KW-1185">Reference proteome</keyword>
<comment type="caution">
    <text evidence="2">The sequence shown here is derived from an EMBL/GenBank/DDBJ whole genome shotgun (WGS) entry which is preliminary data.</text>
</comment>
<sequence>MMRTRTTSAAAAIASAALTLALAPAGTAHAAPAKAAPMTGPMTGAVTSASASAGTAPSCVHRKLLIRQGVMLTNKCGKTMKVKVLVKRGKDSWCFTMKNNQRRFWAFVPQAAFAKYEKTVTC</sequence>
<evidence type="ECO:0008006" key="4">
    <source>
        <dbReference type="Google" id="ProtNLM"/>
    </source>
</evidence>
<dbReference type="Gene3D" id="2.60.40.20">
    <property type="entry name" value="Alpha-amylase inhibitor"/>
    <property type="match status" value="1"/>
</dbReference>
<feature type="chain" id="PRO_5045827749" description="Secreted protein" evidence="1">
    <location>
        <begin position="31"/>
        <end position="122"/>
    </location>
</feature>
<keyword evidence="1" id="KW-0732">Signal</keyword>
<feature type="signal peptide" evidence="1">
    <location>
        <begin position="1"/>
        <end position="30"/>
    </location>
</feature>
<evidence type="ECO:0000256" key="1">
    <source>
        <dbReference type="SAM" id="SignalP"/>
    </source>
</evidence>
<dbReference type="RefSeq" id="WP_344872995.1">
    <property type="nucleotide sequence ID" value="NZ_BAAAZP010000009.1"/>
</dbReference>
<evidence type="ECO:0000313" key="3">
    <source>
        <dbReference type="Proteomes" id="UP001500902"/>
    </source>
</evidence>
<dbReference type="InterPro" id="IPR036379">
    <property type="entry name" value="A-amylase_inhib_sf"/>
</dbReference>
<organism evidence="2 3">
    <name type="scientific">Nonomuraea antimicrobica</name>
    <dbReference type="NCBI Taxonomy" id="561173"/>
    <lineage>
        <taxon>Bacteria</taxon>
        <taxon>Bacillati</taxon>
        <taxon>Actinomycetota</taxon>
        <taxon>Actinomycetes</taxon>
        <taxon>Streptosporangiales</taxon>
        <taxon>Streptosporangiaceae</taxon>
        <taxon>Nonomuraea</taxon>
    </lineage>
</organism>